<comment type="catalytic activity">
    <reaction evidence="18 19">
        <text>alpha-ribazole 5'-phosphate + adenosylcob(III)inamide-GDP = adenosylcob(III)alamin 5'-phosphate + GMP + H(+)</text>
        <dbReference type="Rhea" id="RHEA:23560"/>
        <dbReference type="ChEBI" id="CHEBI:15378"/>
        <dbReference type="ChEBI" id="CHEBI:57918"/>
        <dbReference type="ChEBI" id="CHEBI:58115"/>
        <dbReference type="ChEBI" id="CHEBI:60487"/>
        <dbReference type="ChEBI" id="CHEBI:60493"/>
        <dbReference type="EC" id="2.7.8.26"/>
    </reaction>
</comment>
<comment type="catalytic activity">
    <reaction evidence="17 19">
        <text>alpha-ribazole + adenosylcob(III)inamide-GDP = adenosylcob(III)alamin + GMP + H(+)</text>
        <dbReference type="Rhea" id="RHEA:16049"/>
        <dbReference type="ChEBI" id="CHEBI:10329"/>
        <dbReference type="ChEBI" id="CHEBI:15378"/>
        <dbReference type="ChEBI" id="CHEBI:18408"/>
        <dbReference type="ChEBI" id="CHEBI:58115"/>
        <dbReference type="ChEBI" id="CHEBI:60487"/>
        <dbReference type="EC" id="2.7.8.26"/>
    </reaction>
</comment>
<keyword evidence="8 19" id="KW-0169">Cobalamin biosynthesis</keyword>
<feature type="transmembrane region" description="Helical" evidence="19">
    <location>
        <begin position="36"/>
        <end position="55"/>
    </location>
</feature>
<name>A0A1G7NKI5_THETY</name>
<dbReference type="UniPathway" id="UPA00148">
    <property type="reaction ID" value="UER00238"/>
</dbReference>
<feature type="transmembrane region" description="Helical" evidence="19">
    <location>
        <begin position="109"/>
        <end position="129"/>
    </location>
</feature>
<evidence type="ECO:0000256" key="9">
    <source>
        <dbReference type="ARBA" id="ARBA00022679"/>
    </source>
</evidence>
<evidence type="ECO:0000256" key="2">
    <source>
        <dbReference type="ARBA" id="ARBA00004651"/>
    </source>
</evidence>
<dbReference type="PANTHER" id="PTHR34148:SF1">
    <property type="entry name" value="ADENOSYLCOBINAMIDE-GDP RIBAZOLETRANSFERASE"/>
    <property type="match status" value="1"/>
</dbReference>
<dbReference type="HAMAP" id="MF_00719">
    <property type="entry name" value="CobS"/>
    <property type="match status" value="1"/>
</dbReference>
<evidence type="ECO:0000256" key="14">
    <source>
        <dbReference type="ARBA" id="ARBA00025228"/>
    </source>
</evidence>
<dbReference type="Pfam" id="PF02654">
    <property type="entry name" value="CobS"/>
    <property type="match status" value="1"/>
</dbReference>
<dbReference type="EC" id="2.7.8.26" evidence="5 19"/>
<evidence type="ECO:0000313" key="20">
    <source>
        <dbReference type="EMBL" id="SDF74476.1"/>
    </source>
</evidence>
<dbReference type="NCBIfam" id="TIGR00317">
    <property type="entry name" value="cobS"/>
    <property type="match status" value="1"/>
</dbReference>
<comment type="similarity">
    <text evidence="4 19">Belongs to the CobS family.</text>
</comment>
<accession>A0A1G7NKI5</accession>
<feature type="transmembrane region" description="Helical" evidence="19">
    <location>
        <begin position="135"/>
        <end position="157"/>
    </location>
</feature>
<gene>
    <name evidence="19" type="primary">cobS</name>
    <name evidence="20" type="ORF">SAMN04244560_01154</name>
</gene>
<evidence type="ECO:0000256" key="19">
    <source>
        <dbReference type="HAMAP-Rule" id="MF_00719"/>
    </source>
</evidence>
<evidence type="ECO:0000256" key="4">
    <source>
        <dbReference type="ARBA" id="ARBA00010561"/>
    </source>
</evidence>
<keyword evidence="13 19" id="KW-0472">Membrane</keyword>
<feature type="transmembrane region" description="Helical" evidence="19">
    <location>
        <begin position="67"/>
        <end position="88"/>
    </location>
</feature>
<proteinExistence type="inferred from homology"/>
<evidence type="ECO:0000256" key="15">
    <source>
        <dbReference type="ARBA" id="ARBA00032605"/>
    </source>
</evidence>
<dbReference type="Proteomes" id="UP000183404">
    <property type="component" value="Unassembled WGS sequence"/>
</dbReference>
<keyword evidence="10 19" id="KW-0812">Transmembrane</keyword>
<dbReference type="PANTHER" id="PTHR34148">
    <property type="entry name" value="ADENOSYLCOBINAMIDE-GDP RIBAZOLETRANSFERASE"/>
    <property type="match status" value="1"/>
</dbReference>
<evidence type="ECO:0000256" key="10">
    <source>
        <dbReference type="ARBA" id="ARBA00022692"/>
    </source>
</evidence>
<keyword evidence="9 19" id="KW-0808">Transferase</keyword>
<feature type="transmembrane region" description="Helical" evidence="19">
    <location>
        <begin position="194"/>
        <end position="215"/>
    </location>
</feature>
<keyword evidence="7 19" id="KW-1003">Cell membrane</keyword>
<evidence type="ECO:0000256" key="12">
    <source>
        <dbReference type="ARBA" id="ARBA00022989"/>
    </source>
</evidence>
<evidence type="ECO:0000256" key="3">
    <source>
        <dbReference type="ARBA" id="ARBA00004663"/>
    </source>
</evidence>
<dbReference type="GO" id="GO:0051073">
    <property type="term" value="F:adenosylcobinamide-GDP ribazoletransferase activity"/>
    <property type="evidence" value="ECO:0007669"/>
    <property type="project" value="UniProtKB-UniRule"/>
</dbReference>
<dbReference type="GO" id="GO:0009236">
    <property type="term" value="P:cobalamin biosynthetic process"/>
    <property type="evidence" value="ECO:0007669"/>
    <property type="project" value="UniProtKB-UniRule"/>
</dbReference>
<dbReference type="GO" id="GO:0005886">
    <property type="term" value="C:plasma membrane"/>
    <property type="evidence" value="ECO:0007669"/>
    <property type="project" value="UniProtKB-SubCell"/>
</dbReference>
<evidence type="ECO:0000313" key="21">
    <source>
        <dbReference type="Proteomes" id="UP000183404"/>
    </source>
</evidence>
<comment type="pathway">
    <text evidence="3 19">Cofactor biosynthesis; adenosylcobalamin biosynthesis; adenosylcobalamin from cob(II)yrinate a,c-diamide: step 7/7.</text>
</comment>
<evidence type="ECO:0000256" key="6">
    <source>
        <dbReference type="ARBA" id="ARBA00015850"/>
    </source>
</evidence>
<keyword evidence="11 19" id="KW-0460">Magnesium</keyword>
<evidence type="ECO:0000256" key="5">
    <source>
        <dbReference type="ARBA" id="ARBA00013200"/>
    </source>
</evidence>
<evidence type="ECO:0000256" key="7">
    <source>
        <dbReference type="ARBA" id="ARBA00022475"/>
    </source>
</evidence>
<evidence type="ECO:0000256" key="17">
    <source>
        <dbReference type="ARBA" id="ARBA00048623"/>
    </source>
</evidence>
<evidence type="ECO:0000256" key="13">
    <source>
        <dbReference type="ARBA" id="ARBA00023136"/>
    </source>
</evidence>
<dbReference type="AlphaFoldDB" id="A0A1G7NKI5"/>
<comment type="subcellular location">
    <subcellularLocation>
        <location evidence="2 19">Cell membrane</location>
        <topology evidence="2 19">Multi-pass membrane protein</topology>
    </subcellularLocation>
</comment>
<dbReference type="GO" id="GO:0008818">
    <property type="term" value="F:cobalamin 5'-phosphate synthase activity"/>
    <property type="evidence" value="ECO:0007669"/>
    <property type="project" value="UniProtKB-UniRule"/>
</dbReference>
<evidence type="ECO:0000256" key="16">
    <source>
        <dbReference type="ARBA" id="ARBA00032853"/>
    </source>
</evidence>
<dbReference type="EMBL" id="FNBS01000022">
    <property type="protein sequence ID" value="SDF74476.1"/>
    <property type="molecule type" value="Genomic_DNA"/>
</dbReference>
<comment type="function">
    <text evidence="14 19">Joins adenosylcobinamide-GDP and alpha-ribazole to generate adenosylcobalamin (Ado-cobalamin). Also synthesizes adenosylcobalamin 5'-phosphate from adenosylcobinamide-GDP and alpha-ribazole 5'-phosphate.</text>
</comment>
<protein>
    <recommendedName>
        <fullName evidence="6 19">Adenosylcobinamide-GDP ribazoletransferase</fullName>
        <ecNumber evidence="5 19">2.7.8.26</ecNumber>
    </recommendedName>
    <alternativeName>
        <fullName evidence="16 19">Cobalamin synthase</fullName>
    </alternativeName>
    <alternativeName>
        <fullName evidence="15 19">Cobalamin-5'-phosphate synthase</fullName>
    </alternativeName>
</protein>
<evidence type="ECO:0000256" key="18">
    <source>
        <dbReference type="ARBA" id="ARBA00049504"/>
    </source>
</evidence>
<reference evidence="20 21" key="1">
    <citation type="submission" date="2016-10" db="EMBL/GenBank/DDBJ databases">
        <authorList>
            <person name="de Groot N.N."/>
        </authorList>
    </citation>
    <scope>NUCLEOTIDE SEQUENCE [LARGE SCALE GENOMIC DNA]</scope>
    <source>
        <strain evidence="20 21">DSM 569</strain>
    </source>
</reference>
<comment type="cofactor">
    <cofactor evidence="1 19">
        <name>Mg(2+)</name>
        <dbReference type="ChEBI" id="CHEBI:18420"/>
    </cofactor>
</comment>
<evidence type="ECO:0000256" key="11">
    <source>
        <dbReference type="ARBA" id="ARBA00022842"/>
    </source>
</evidence>
<evidence type="ECO:0000256" key="8">
    <source>
        <dbReference type="ARBA" id="ARBA00022573"/>
    </source>
</evidence>
<keyword evidence="12 19" id="KW-1133">Transmembrane helix</keyword>
<dbReference type="InterPro" id="IPR003805">
    <property type="entry name" value="CobS"/>
</dbReference>
<evidence type="ECO:0000256" key="1">
    <source>
        <dbReference type="ARBA" id="ARBA00001946"/>
    </source>
</evidence>
<sequence>MEEIKRLVLAMQFMTRLPIPIKIDAEKSEFYKIASYFPVVGIVIGSILSLLYFALKNFFSREIVMTFIVAFSYVLTGAMHIDGLADTFDGLFSNKDKERMLEIMRDSRLGTNGVLVLVFMVILKILFLTNIHENITLTALLITPIIGRLSIVFSMMISKSARGGEGLGGLMLGKVGIREFAIAFVISIATSYFILPLAVFVKILTISLFVTYIVSKYISLRIGGMTGDTLGAVNELAELTALICFVSVSL</sequence>
<organism evidence="20 21">
    <name type="scientific">Thermoanaerobacter thermohydrosulfuricus</name>
    <name type="common">Clostridium thermohydrosulfuricum</name>
    <dbReference type="NCBI Taxonomy" id="1516"/>
    <lineage>
        <taxon>Bacteria</taxon>
        <taxon>Bacillati</taxon>
        <taxon>Bacillota</taxon>
        <taxon>Clostridia</taxon>
        <taxon>Thermoanaerobacterales</taxon>
        <taxon>Thermoanaerobacteraceae</taxon>
        <taxon>Thermoanaerobacter</taxon>
    </lineage>
</organism>
<dbReference type="RefSeq" id="WP_004399803.1">
    <property type="nucleotide sequence ID" value="NZ_FNBS01000022.1"/>
</dbReference>